<proteinExistence type="predicted"/>
<sequence length="371" mass="39385">MVDLNPPAPFELRDHARSVPAAPAGPAFARAEETPSAVGEAAVAETARLQKQMVDADLSGYFDSIPHADLLRSPWEAQLMMQGSGQEHAAAPYAGGSGSMLGASVQQPVHSTARHHHAPDSSVVDLNPPARVELRDHARSVPAAVQPDPPIGVSGPDKRPLYSNDATVVEGLRSALESTIKRHVNSLLGFGRWLFDNNRPGFAARLHEESLDPDLKEYESKSGSSDVARAVGHLKTWAGGAPVLDRAAVLNNPDPADAALIRDYTAAPTKEYKAAPTGPNPGTIQTYGSAPRRFSEYLVENHKPGIAARLHEGSLDEDAKRYNNSGGISALAHLRKSELGRELPGKANEDDAVLASSFVPTGPHHQASDPA</sequence>
<organism evidence="1 2">
    <name type="scientific">Mesorhizobium australicum</name>
    <dbReference type="NCBI Taxonomy" id="536018"/>
    <lineage>
        <taxon>Bacteria</taxon>
        <taxon>Pseudomonadati</taxon>
        <taxon>Pseudomonadota</taxon>
        <taxon>Alphaproteobacteria</taxon>
        <taxon>Hyphomicrobiales</taxon>
        <taxon>Phyllobacteriaceae</taxon>
        <taxon>Mesorhizobium</taxon>
    </lineage>
</organism>
<accession>A0ACC6T9L4</accession>
<dbReference type="EMBL" id="JAMYRI010000053">
    <property type="protein sequence ID" value="MER9288593.1"/>
    <property type="molecule type" value="Genomic_DNA"/>
</dbReference>
<evidence type="ECO:0000313" key="1">
    <source>
        <dbReference type="EMBL" id="MER9288593.1"/>
    </source>
</evidence>
<reference evidence="1 2" key="1">
    <citation type="journal article" date="2024" name="Proc. Natl. Acad. Sci. U.S.A.">
        <title>The evolutionary genomics of adaptation to stress in wild rhizobium bacteria.</title>
        <authorList>
            <person name="Kehlet-Delgado H."/>
            <person name="Montoya A.P."/>
            <person name="Jensen K.T."/>
            <person name="Wendlandt C.E."/>
            <person name="Dexheimer C."/>
            <person name="Roberts M."/>
            <person name="Torres Martinez L."/>
            <person name="Friesen M.L."/>
            <person name="Griffitts J.S."/>
            <person name="Porter S.S."/>
        </authorList>
    </citation>
    <scope>NUCLEOTIDE SEQUENCE [LARGE SCALE GENOMIC DNA]</scope>
    <source>
        <strain evidence="1 2">M0468</strain>
    </source>
</reference>
<comment type="caution">
    <text evidence="1">The sequence shown here is derived from an EMBL/GenBank/DDBJ whole genome shotgun (WGS) entry which is preliminary data.</text>
</comment>
<evidence type="ECO:0000313" key="2">
    <source>
        <dbReference type="Proteomes" id="UP001480082"/>
    </source>
</evidence>
<gene>
    <name evidence="1" type="ORF">NKI81_32850</name>
</gene>
<feature type="non-terminal residue" evidence="1">
    <location>
        <position position="371"/>
    </location>
</feature>
<keyword evidence="2" id="KW-1185">Reference proteome</keyword>
<name>A0ACC6T9L4_9HYPH</name>
<protein>
    <submittedName>
        <fullName evidence="1">Uncharacterized protein</fullName>
    </submittedName>
</protein>
<dbReference type="Proteomes" id="UP001480082">
    <property type="component" value="Unassembled WGS sequence"/>
</dbReference>